<evidence type="ECO:0000256" key="1">
    <source>
        <dbReference type="ARBA" id="ARBA00000213"/>
    </source>
</evidence>
<dbReference type="CDD" id="cd03362">
    <property type="entry name" value="TOPRIM_TopoIA_TopoIII"/>
    <property type="match status" value="1"/>
</dbReference>
<comment type="similarity">
    <text evidence="2">Belongs to the type IA topoisomerase family.</text>
</comment>
<dbReference type="InterPro" id="IPR003601">
    <property type="entry name" value="Topo_IA_2"/>
</dbReference>
<evidence type="ECO:0000256" key="5">
    <source>
        <dbReference type="ARBA" id="ARBA00023125"/>
    </source>
</evidence>
<evidence type="ECO:0000256" key="3">
    <source>
        <dbReference type="ARBA" id="ARBA00012891"/>
    </source>
</evidence>
<dbReference type="Pfam" id="PF01751">
    <property type="entry name" value="Toprim"/>
    <property type="match status" value="1"/>
</dbReference>
<comment type="catalytic activity">
    <reaction evidence="1">
        <text>ATP-independent breakage of single-stranded DNA, followed by passage and rejoining.</text>
        <dbReference type="EC" id="5.6.2.1"/>
    </reaction>
</comment>
<sequence length="689" mass="78408">MKTVIAEKPSVAREIASLLGASEKCEGYFSGNGYQVTWALGHLIGLAMPENYGISGFDKSSLPILPDPFLLIVRKVKNDKGYKVDSGVVKQLSVIDKLFRNSESIIVATDAGREGELIFRYIYEYLKCKLPFKRLWISSLTEKAIKEGFESLQPGNNFTRLYESARARSRADWLIGINTTQALSLAVGDGVHSLGRVQTPTLGLICKRYLEYKDFKIQQYWQLELYHVHQFISFKSISVHKWDKEKDAENILQTILKNRITANINSVDFKIINEQPPLLFDLTDLQKEANKRLDLSAEETLSIAQSLYEKQFITYPRTGSKYISEDLWEEIPHLVRSLKERETVKKAVYSMKWSGFNKRIVNDLRVTDHHGLLITGKIPSALSVKENAIYDMIAFRMLESLCEICIKEVCDLKLEVLHYDFTARGCKVIQEGWRIIKGDFSGDKTLVIQELPELKVNDELKIKEAVVAGKKTQPPKLYTEAGLLSAMETAGKELKIKEESKTLQNIGIGTPATRSVIIETLLARDYIVREKKSLIPTEKGLMVYNLVKNMKIADVAMTAKWELAFQKIENGEEKAERFQKEMETYASVVTNELLQTTIIQEAISQLICPKCKKEHLVIRDRIVKCPDAECNWMQFRQICGVKLSLSDIKSLVNKRKTSLIKGLISNSGKKFNAFIVLNDKAESLFDFEK</sequence>
<dbReference type="InterPro" id="IPR023405">
    <property type="entry name" value="Topo_IA_core_domain"/>
</dbReference>
<dbReference type="PANTHER" id="PTHR11390:SF21">
    <property type="entry name" value="DNA TOPOISOMERASE 3-ALPHA"/>
    <property type="match status" value="1"/>
</dbReference>
<keyword evidence="4" id="KW-0799">Topoisomerase</keyword>
<keyword evidence="6" id="KW-0413">Isomerase</keyword>
<dbReference type="RefSeq" id="WP_078778472.1">
    <property type="nucleotide sequence ID" value="NZ_JAMBNK010000004.1"/>
</dbReference>
<dbReference type="InterPro" id="IPR013825">
    <property type="entry name" value="Topo_IA_cen_sub2"/>
</dbReference>
<accession>A0ABX3N8P7</accession>
<dbReference type="InterPro" id="IPR013826">
    <property type="entry name" value="Topo_IA_cen_sub3"/>
</dbReference>
<dbReference type="Gene3D" id="2.70.20.10">
    <property type="entry name" value="Topoisomerase I, domain 3"/>
    <property type="match status" value="1"/>
</dbReference>
<evidence type="ECO:0000256" key="6">
    <source>
        <dbReference type="ARBA" id="ARBA00023235"/>
    </source>
</evidence>
<dbReference type="PRINTS" id="PR00417">
    <property type="entry name" value="PRTPISMRASEI"/>
</dbReference>
<dbReference type="Proteomes" id="UP000190016">
    <property type="component" value="Unassembled WGS sequence"/>
</dbReference>
<organism evidence="13 14">
    <name type="scientific">Elizabethkingia ursingii</name>
    <dbReference type="NCBI Taxonomy" id="1756150"/>
    <lineage>
        <taxon>Bacteria</taxon>
        <taxon>Pseudomonadati</taxon>
        <taxon>Bacteroidota</taxon>
        <taxon>Flavobacteriia</taxon>
        <taxon>Flavobacteriales</taxon>
        <taxon>Weeksellaceae</taxon>
        <taxon>Elizabethkingia</taxon>
    </lineage>
</organism>
<keyword evidence="5" id="KW-0238">DNA-binding</keyword>
<name>A0ABX3N8P7_9FLAO</name>
<gene>
    <name evidence="13" type="ORF">BB021_05815</name>
</gene>
<protein>
    <recommendedName>
        <fullName evidence="3">DNA topoisomerase</fullName>
        <ecNumber evidence="3">5.6.2.1</ecNumber>
    </recommendedName>
    <alternativeName>
        <fullName evidence="10">Omega-protein</fullName>
    </alternativeName>
    <alternativeName>
        <fullName evidence="9">Relaxing enzyme</fullName>
    </alternativeName>
    <alternativeName>
        <fullName evidence="7">Swivelase</fullName>
    </alternativeName>
    <alternativeName>
        <fullName evidence="8">Untwisting enzyme</fullName>
    </alternativeName>
</protein>
<dbReference type="InterPro" id="IPR000380">
    <property type="entry name" value="Topo_IA"/>
</dbReference>
<dbReference type="Gene3D" id="3.40.50.140">
    <property type="match status" value="1"/>
</dbReference>
<proteinExistence type="inferred from homology"/>
<dbReference type="PANTHER" id="PTHR11390">
    <property type="entry name" value="PROKARYOTIC DNA TOPOISOMERASE"/>
    <property type="match status" value="1"/>
</dbReference>
<evidence type="ECO:0000259" key="11">
    <source>
        <dbReference type="PROSITE" id="PS50880"/>
    </source>
</evidence>
<reference evidence="13 14" key="1">
    <citation type="submission" date="2016-07" db="EMBL/GenBank/DDBJ databases">
        <title>Revisiting the Taxonomy of the Elizabethkingia Genus based on Whole-Genome Sequencing, Optical Mapping, and MALDI-TOF.</title>
        <authorList>
            <person name="Nicholson A.C."/>
        </authorList>
    </citation>
    <scope>NUCLEOTIDE SEQUENCE [LARGE SCALE GENOMIC DNA]</scope>
    <source>
        <strain evidence="13 14">C1558</strain>
    </source>
</reference>
<dbReference type="Gene3D" id="1.10.460.10">
    <property type="entry name" value="Topoisomerase I, domain 2"/>
    <property type="match status" value="1"/>
</dbReference>
<feature type="domain" description="Topo IA-type catalytic" evidence="12">
    <location>
        <begin position="158"/>
        <end position="590"/>
    </location>
</feature>
<dbReference type="SUPFAM" id="SSF56712">
    <property type="entry name" value="Prokaryotic type I DNA topoisomerase"/>
    <property type="match status" value="1"/>
</dbReference>
<evidence type="ECO:0000256" key="10">
    <source>
        <dbReference type="ARBA" id="ARBA00032877"/>
    </source>
</evidence>
<evidence type="ECO:0000259" key="12">
    <source>
        <dbReference type="PROSITE" id="PS52039"/>
    </source>
</evidence>
<dbReference type="InterPro" id="IPR025589">
    <property type="entry name" value="Toprim_C_rpt"/>
</dbReference>
<dbReference type="InterPro" id="IPR006171">
    <property type="entry name" value="TOPRIM_dom"/>
</dbReference>
<dbReference type="Gene3D" id="1.10.290.10">
    <property type="entry name" value="Topoisomerase I, domain 4"/>
    <property type="match status" value="1"/>
</dbReference>
<comment type="caution">
    <text evidence="13">The sequence shown here is derived from an EMBL/GenBank/DDBJ whole genome shotgun (WGS) entry which is preliminary data.</text>
</comment>
<evidence type="ECO:0000256" key="8">
    <source>
        <dbReference type="ARBA" id="ARBA00031985"/>
    </source>
</evidence>
<dbReference type="InterPro" id="IPR034144">
    <property type="entry name" value="TOPRIM_TopoIII"/>
</dbReference>
<evidence type="ECO:0000313" key="13">
    <source>
        <dbReference type="EMBL" id="OPB88887.1"/>
    </source>
</evidence>
<evidence type="ECO:0000256" key="4">
    <source>
        <dbReference type="ARBA" id="ARBA00023029"/>
    </source>
</evidence>
<dbReference type="PROSITE" id="PS52039">
    <property type="entry name" value="TOPO_IA_2"/>
    <property type="match status" value="1"/>
</dbReference>
<dbReference type="InterPro" id="IPR013824">
    <property type="entry name" value="Topo_IA_cen_sub1"/>
</dbReference>
<evidence type="ECO:0000256" key="2">
    <source>
        <dbReference type="ARBA" id="ARBA00009446"/>
    </source>
</evidence>
<dbReference type="EC" id="5.6.2.1" evidence="3"/>
<dbReference type="SMART" id="SM00493">
    <property type="entry name" value="TOPRIM"/>
    <property type="match status" value="1"/>
</dbReference>
<evidence type="ECO:0000313" key="14">
    <source>
        <dbReference type="Proteomes" id="UP000190016"/>
    </source>
</evidence>
<keyword evidence="14" id="KW-1185">Reference proteome</keyword>
<feature type="domain" description="Toprim" evidence="11">
    <location>
        <begin position="1"/>
        <end position="141"/>
    </location>
</feature>
<dbReference type="Pfam" id="PF01131">
    <property type="entry name" value="Topoisom_bac"/>
    <property type="match status" value="1"/>
</dbReference>
<evidence type="ECO:0000256" key="9">
    <source>
        <dbReference type="ARBA" id="ARBA00032235"/>
    </source>
</evidence>
<dbReference type="SMART" id="SM00436">
    <property type="entry name" value="TOP1Bc"/>
    <property type="match status" value="1"/>
</dbReference>
<dbReference type="EMBL" id="MBDS01000014">
    <property type="protein sequence ID" value="OPB88887.1"/>
    <property type="molecule type" value="Genomic_DNA"/>
</dbReference>
<dbReference type="Pfam" id="PF13342">
    <property type="entry name" value="Toprim_Crpt"/>
    <property type="match status" value="1"/>
</dbReference>
<dbReference type="PROSITE" id="PS50880">
    <property type="entry name" value="TOPRIM"/>
    <property type="match status" value="1"/>
</dbReference>
<dbReference type="SMART" id="SM00437">
    <property type="entry name" value="TOP1Ac"/>
    <property type="match status" value="1"/>
</dbReference>
<dbReference type="InterPro" id="IPR003602">
    <property type="entry name" value="Topo_IA_DNA-bd_dom"/>
</dbReference>
<dbReference type="InterPro" id="IPR013497">
    <property type="entry name" value="Topo_IA_cen"/>
</dbReference>
<dbReference type="CDD" id="cd00186">
    <property type="entry name" value="TOP1Ac"/>
    <property type="match status" value="1"/>
</dbReference>
<evidence type="ECO:0000256" key="7">
    <source>
        <dbReference type="ARBA" id="ARBA00030003"/>
    </source>
</evidence>